<dbReference type="CDD" id="cd05930">
    <property type="entry name" value="A_NRPS"/>
    <property type="match status" value="1"/>
</dbReference>
<dbReference type="Gene3D" id="3.30.559.30">
    <property type="entry name" value="Nonribosomal peptide synthetase, condensation domain"/>
    <property type="match status" value="1"/>
</dbReference>
<dbReference type="Gene3D" id="1.10.1200.10">
    <property type="entry name" value="ACP-like"/>
    <property type="match status" value="1"/>
</dbReference>
<dbReference type="GO" id="GO:0031177">
    <property type="term" value="F:phosphopantetheine binding"/>
    <property type="evidence" value="ECO:0007669"/>
    <property type="project" value="InterPro"/>
</dbReference>
<dbReference type="Pfam" id="PF00501">
    <property type="entry name" value="AMP-binding"/>
    <property type="match status" value="1"/>
</dbReference>
<name>A0A7W9HJH8_9PSEU</name>
<dbReference type="InterPro" id="IPR020806">
    <property type="entry name" value="PKS_PP-bd"/>
</dbReference>
<proteinExistence type="predicted"/>
<dbReference type="SMART" id="SM00823">
    <property type="entry name" value="PKS_PP"/>
    <property type="match status" value="1"/>
</dbReference>
<dbReference type="Pfam" id="PF00975">
    <property type="entry name" value="Thioesterase"/>
    <property type="match status" value="1"/>
</dbReference>
<dbReference type="RefSeq" id="WP_184920799.1">
    <property type="nucleotide sequence ID" value="NZ_JACHMO010000001.1"/>
</dbReference>
<dbReference type="PROSITE" id="PS50075">
    <property type="entry name" value="CARRIER"/>
    <property type="match status" value="1"/>
</dbReference>
<dbReference type="EMBL" id="JACHMO010000001">
    <property type="protein sequence ID" value="MBB5803452.1"/>
    <property type="molecule type" value="Genomic_DNA"/>
</dbReference>
<dbReference type="PROSITE" id="PS00012">
    <property type="entry name" value="PHOSPHOPANTETHEINE"/>
    <property type="match status" value="1"/>
</dbReference>
<dbReference type="SUPFAM" id="SSF56801">
    <property type="entry name" value="Acetyl-CoA synthetase-like"/>
    <property type="match status" value="1"/>
</dbReference>
<comment type="cofactor">
    <cofactor evidence="1">
        <name>pantetheine 4'-phosphate</name>
        <dbReference type="ChEBI" id="CHEBI:47942"/>
    </cofactor>
</comment>
<dbReference type="InterPro" id="IPR009081">
    <property type="entry name" value="PP-bd_ACP"/>
</dbReference>
<feature type="domain" description="Carrier" evidence="4">
    <location>
        <begin position="993"/>
        <end position="1068"/>
    </location>
</feature>
<comment type="caution">
    <text evidence="5">The sequence shown here is derived from an EMBL/GenBank/DDBJ whole genome shotgun (WGS) entry which is preliminary data.</text>
</comment>
<dbReference type="Proteomes" id="UP000552097">
    <property type="component" value="Unassembled WGS sequence"/>
</dbReference>
<organism evidence="5 6">
    <name type="scientific">Saccharothrix ecbatanensis</name>
    <dbReference type="NCBI Taxonomy" id="1105145"/>
    <lineage>
        <taxon>Bacteria</taxon>
        <taxon>Bacillati</taxon>
        <taxon>Actinomycetota</taxon>
        <taxon>Actinomycetes</taxon>
        <taxon>Pseudonocardiales</taxon>
        <taxon>Pseudonocardiaceae</taxon>
        <taxon>Saccharothrix</taxon>
    </lineage>
</organism>
<dbReference type="GO" id="GO:0009239">
    <property type="term" value="P:enterobactin biosynthetic process"/>
    <property type="evidence" value="ECO:0007669"/>
    <property type="project" value="TreeGrafter"/>
</dbReference>
<dbReference type="InterPro" id="IPR000873">
    <property type="entry name" value="AMP-dep_synth/lig_dom"/>
</dbReference>
<dbReference type="FunFam" id="3.30.300.30:FF:000010">
    <property type="entry name" value="Enterobactin synthetase component F"/>
    <property type="match status" value="1"/>
</dbReference>
<dbReference type="GO" id="GO:0047527">
    <property type="term" value="F:2,3-dihydroxybenzoate-serine ligase activity"/>
    <property type="evidence" value="ECO:0007669"/>
    <property type="project" value="TreeGrafter"/>
</dbReference>
<dbReference type="InterPro" id="IPR036736">
    <property type="entry name" value="ACP-like_sf"/>
</dbReference>
<dbReference type="GO" id="GO:0005829">
    <property type="term" value="C:cytosol"/>
    <property type="evidence" value="ECO:0007669"/>
    <property type="project" value="TreeGrafter"/>
</dbReference>
<keyword evidence="6" id="KW-1185">Reference proteome</keyword>
<dbReference type="SUPFAM" id="SSF52777">
    <property type="entry name" value="CoA-dependent acyltransferases"/>
    <property type="match status" value="2"/>
</dbReference>
<dbReference type="GO" id="GO:0043041">
    <property type="term" value="P:amino acid activation for nonribosomal peptide biosynthetic process"/>
    <property type="evidence" value="ECO:0007669"/>
    <property type="project" value="TreeGrafter"/>
</dbReference>
<dbReference type="InterPro" id="IPR020802">
    <property type="entry name" value="TesA-like"/>
</dbReference>
<evidence type="ECO:0000256" key="1">
    <source>
        <dbReference type="ARBA" id="ARBA00001957"/>
    </source>
</evidence>
<keyword evidence="3" id="KW-0597">Phosphoprotein</keyword>
<dbReference type="Pfam" id="PF13193">
    <property type="entry name" value="AMP-binding_C"/>
    <property type="match status" value="1"/>
</dbReference>
<dbReference type="Gene3D" id="3.30.300.30">
    <property type="match status" value="1"/>
</dbReference>
<dbReference type="InterPro" id="IPR025110">
    <property type="entry name" value="AMP-bd_C"/>
</dbReference>
<dbReference type="FunFam" id="3.40.50.980:FF:000001">
    <property type="entry name" value="Non-ribosomal peptide synthetase"/>
    <property type="match status" value="1"/>
</dbReference>
<dbReference type="SMART" id="SM00824">
    <property type="entry name" value="PKS_TE"/>
    <property type="match status" value="1"/>
</dbReference>
<dbReference type="Gene3D" id="3.40.50.980">
    <property type="match status" value="2"/>
</dbReference>
<dbReference type="PANTHER" id="PTHR45527">
    <property type="entry name" value="NONRIBOSOMAL PEPTIDE SYNTHETASE"/>
    <property type="match status" value="1"/>
</dbReference>
<dbReference type="InterPro" id="IPR023213">
    <property type="entry name" value="CAT-like_dom_sf"/>
</dbReference>
<dbReference type="PANTHER" id="PTHR45527:SF1">
    <property type="entry name" value="FATTY ACID SYNTHASE"/>
    <property type="match status" value="1"/>
</dbReference>
<evidence type="ECO:0000256" key="2">
    <source>
        <dbReference type="ARBA" id="ARBA00022450"/>
    </source>
</evidence>
<dbReference type="FunFam" id="3.40.50.12780:FF:000012">
    <property type="entry name" value="Non-ribosomal peptide synthetase"/>
    <property type="match status" value="1"/>
</dbReference>
<dbReference type="PROSITE" id="PS00455">
    <property type="entry name" value="AMP_BINDING"/>
    <property type="match status" value="1"/>
</dbReference>
<dbReference type="GO" id="GO:0009366">
    <property type="term" value="C:enterobactin synthetase complex"/>
    <property type="evidence" value="ECO:0007669"/>
    <property type="project" value="TreeGrafter"/>
</dbReference>
<accession>A0A7W9HJH8</accession>
<dbReference type="InterPro" id="IPR001031">
    <property type="entry name" value="Thioesterase"/>
</dbReference>
<dbReference type="Gene3D" id="2.30.38.10">
    <property type="entry name" value="Luciferase, Domain 3"/>
    <property type="match status" value="1"/>
</dbReference>
<dbReference type="CDD" id="cd19531">
    <property type="entry name" value="LCL_NRPS-like"/>
    <property type="match status" value="1"/>
</dbReference>
<gene>
    <name evidence="5" type="ORF">F4560_003220</name>
</gene>
<evidence type="ECO:0000313" key="6">
    <source>
        <dbReference type="Proteomes" id="UP000552097"/>
    </source>
</evidence>
<sequence length="1365" mass="147487">MLSDSQRASLVARLRKGRADAAVGIPRRPEGLTHIPLSYGQQQLWFIDHLAPDQSTYNIAGALWLEGALDVDALGRAVDRLPARHEILRTRLVAVDGLPRQVIDQAAPRGLAVVDLTCLDQQARDAEVKRLFAEEGGRTFSLAEGPLVRTTLVRTAEDTHALVIVVHHTVFDGWSFGVLTNELVALYEAEITGAEAAVEELAIQFADYAVWEQERLQGTVLDDLVGYWQKKLAGVAGLQLPTDRPRPLVQTYDGGVEAITFDKELLDGLKAISRTGNTTLFVALMAAFQVLLHRFSGQDDVVVGTVSANRSRSELAPLIGYLVNTLAIRSDLSGDPTFPDLLDQVRTTVLDAYAHQDLPFAKLVDALRVHRDPSRHPIFQVGFTLAESYDTELRAHDLVVRQEAIEGTAAKFDLLLSAVDYGDHLAIGASYASALFDGETVRRLLGHFGVLLEGIVADVQRPLSRLPLLSEADRRREIVEWNDSAAEYPSWALHEKFQAQVAATPDGKAVELAGEGLTYTELNARANQLARRLRELGAGPEVLVGVCMQRSVDRMVALMGILKAGSGYVPLDPEYPADRLAFMVEDAHMPIVVTDELSAAAAPAAEHVLDVDGLGEELAALDDSNPEYLVDPANVAYVIYTSGSTGRPKGVVIEHRQAVNFATGEIEHWPLGPGDRVLQFASLNFDVSVLDMFGALLSGATLVLGRSETLLSPPRLAELIRDEHITFMCLPPAVLNLLADEQFPDLRVVIAGGEAFSSALVQKWARPGMRFINGYGPTETTVGATMLECTDNGIDPPPIGLPLPNYTAYVLDRNLEPLPIGVAGELHLGGAGVARGYLNRPELTEEKFIPDPFSDVPGARLYKTGDVARRMADGNIQFLGRFDDQVKIRGLRVELGEIEAVLALHPDVLQAAIVVREDQAGQKQLVGYARVDPDRTAPTPADLRLHMADRLPGFMVPQYVLVLDKFPLNANGKVDRGKLPAPEAGDGSANYAPPRTIIEAVLTDTFGDLLKLPRVGVDDSFFDLGGNSLQAMQLVTRLRSELAVDTDVTAIFLAPTTAQLASVLREKHGLEDAPLDEEDGELVVDVDVDRLASAAAGSGPLVRLSDGAGARPLYLIHAIGGTVYGYVSLARELADVYEVWGIEAQGLRADGTPVASLDAMVTRYTEVIRAAQPAGPYRLGGWSFGGLVALKVAERLREAGEQVSFVALMDAPFQVHEEVTQTEAELAGYYVADAARTLGPNAAAAPDPATASSAEQLRWLAEQLARGSDDADVLADMNRRFDVYKAHLRAIANYTPSVIDVETVVVNAEESAADAEAWSQALPNVVRSVVVPGDHYSFLRAPGVLEVAATLRALATSDDPQLSRD</sequence>
<dbReference type="InterPro" id="IPR010071">
    <property type="entry name" value="AA_adenyl_dom"/>
</dbReference>
<dbReference type="NCBIfam" id="TIGR01733">
    <property type="entry name" value="AA-adenyl-dom"/>
    <property type="match status" value="1"/>
</dbReference>
<dbReference type="Pfam" id="PF00668">
    <property type="entry name" value="Condensation"/>
    <property type="match status" value="1"/>
</dbReference>
<dbReference type="Gene3D" id="3.40.50.1820">
    <property type="entry name" value="alpha/beta hydrolase"/>
    <property type="match status" value="1"/>
</dbReference>
<evidence type="ECO:0000256" key="3">
    <source>
        <dbReference type="ARBA" id="ARBA00022553"/>
    </source>
</evidence>
<dbReference type="Gene3D" id="3.30.559.10">
    <property type="entry name" value="Chloramphenicol acetyltransferase-like domain"/>
    <property type="match status" value="1"/>
</dbReference>
<dbReference type="FunFam" id="2.30.38.10:FF:000001">
    <property type="entry name" value="Non-ribosomal peptide synthetase PvdI"/>
    <property type="match status" value="1"/>
</dbReference>
<dbReference type="InterPro" id="IPR029058">
    <property type="entry name" value="AB_hydrolase_fold"/>
</dbReference>
<dbReference type="Pfam" id="PF00550">
    <property type="entry name" value="PP-binding"/>
    <property type="match status" value="1"/>
</dbReference>
<dbReference type="InterPro" id="IPR045851">
    <property type="entry name" value="AMP-bd_C_sf"/>
</dbReference>
<evidence type="ECO:0000259" key="4">
    <source>
        <dbReference type="PROSITE" id="PS50075"/>
    </source>
</evidence>
<dbReference type="InterPro" id="IPR006162">
    <property type="entry name" value="Ppantetheine_attach_site"/>
</dbReference>
<protein>
    <submittedName>
        <fullName evidence="5">Amino acid adenylation domain-containing protein</fullName>
    </submittedName>
</protein>
<keyword evidence="2" id="KW-0596">Phosphopantetheine</keyword>
<dbReference type="SUPFAM" id="SSF47336">
    <property type="entry name" value="ACP-like"/>
    <property type="match status" value="1"/>
</dbReference>
<dbReference type="InterPro" id="IPR020845">
    <property type="entry name" value="AMP-binding_CS"/>
</dbReference>
<dbReference type="SUPFAM" id="SSF53474">
    <property type="entry name" value="alpha/beta-Hydrolases"/>
    <property type="match status" value="1"/>
</dbReference>
<reference evidence="5 6" key="1">
    <citation type="submission" date="2020-08" db="EMBL/GenBank/DDBJ databases">
        <title>Sequencing the genomes of 1000 actinobacteria strains.</title>
        <authorList>
            <person name="Klenk H.-P."/>
        </authorList>
    </citation>
    <scope>NUCLEOTIDE SEQUENCE [LARGE SCALE GENOMIC DNA]</scope>
    <source>
        <strain evidence="5 6">DSM 45486</strain>
    </source>
</reference>
<dbReference type="GO" id="GO:0008610">
    <property type="term" value="P:lipid biosynthetic process"/>
    <property type="evidence" value="ECO:0007669"/>
    <property type="project" value="UniProtKB-ARBA"/>
</dbReference>
<dbReference type="InterPro" id="IPR001242">
    <property type="entry name" value="Condensation_dom"/>
</dbReference>
<evidence type="ECO:0000313" key="5">
    <source>
        <dbReference type="EMBL" id="MBB5803452.1"/>
    </source>
</evidence>